<name>A0A223KPX0_9BACI</name>
<dbReference type="SUPFAM" id="SSF55729">
    <property type="entry name" value="Acyl-CoA N-acyltransferases (Nat)"/>
    <property type="match status" value="1"/>
</dbReference>
<gene>
    <name evidence="2" type="ORF">BC6307_08895</name>
</gene>
<protein>
    <recommendedName>
        <fullName evidence="4">GNAT family N-acetyltransferase</fullName>
    </recommendedName>
</protein>
<dbReference type="Gene3D" id="3.40.630.30">
    <property type="match status" value="1"/>
</dbReference>
<dbReference type="RefSeq" id="WP_066420153.1">
    <property type="nucleotide sequence ID" value="NZ_CP018866.1"/>
</dbReference>
<evidence type="ECO:0000313" key="2">
    <source>
        <dbReference type="EMBL" id="AST91388.1"/>
    </source>
</evidence>
<dbReference type="InterPro" id="IPR016181">
    <property type="entry name" value="Acyl_CoA_acyltransferase"/>
</dbReference>
<evidence type="ECO:0000256" key="1">
    <source>
        <dbReference type="SAM" id="Coils"/>
    </source>
</evidence>
<keyword evidence="1" id="KW-0175">Coiled coil</keyword>
<keyword evidence="3" id="KW-1185">Reference proteome</keyword>
<accession>A0A223KPX0</accession>
<proteinExistence type="predicted"/>
<dbReference type="AlphaFoldDB" id="A0A223KPX0"/>
<reference evidence="2 3" key="1">
    <citation type="submission" date="2016-12" db="EMBL/GenBank/DDBJ databases">
        <title>The whole genome sequencing and assembly of Bacillus cohnii DSM 6307T strain.</title>
        <authorList>
            <person name="Lee Y.-J."/>
            <person name="Yi H."/>
            <person name="Bahn Y.-S."/>
            <person name="Kim J.F."/>
            <person name="Lee D.-W."/>
        </authorList>
    </citation>
    <scope>NUCLEOTIDE SEQUENCE [LARGE SCALE GENOMIC DNA]</scope>
    <source>
        <strain evidence="2 3">DSM 6307</strain>
    </source>
</reference>
<dbReference type="EMBL" id="CP018866">
    <property type="protein sequence ID" value="AST91388.1"/>
    <property type="molecule type" value="Genomic_DNA"/>
</dbReference>
<sequence length="177" mass="21178">MSFQSLFLAEEDTRNKEELKRDLEELEFQLYRMQDNMKEIARKWQVIGIDQTKEDSWVIVYKEKDEDSCKIMLYECDTAFRGEWDFSIHAKYEDNDTIFIGDIKGPTNKGYGSICMKHLKEVAKEQNIQYITGDIAERDWDHVDRLVHFYEKHNFEVDIDQHNKCGEIICRPFTEES</sequence>
<organism evidence="2 3">
    <name type="scientific">Sutcliffiella cohnii</name>
    <dbReference type="NCBI Taxonomy" id="33932"/>
    <lineage>
        <taxon>Bacteria</taxon>
        <taxon>Bacillati</taxon>
        <taxon>Bacillota</taxon>
        <taxon>Bacilli</taxon>
        <taxon>Bacillales</taxon>
        <taxon>Bacillaceae</taxon>
        <taxon>Sutcliffiella</taxon>
    </lineage>
</organism>
<feature type="coiled-coil region" evidence="1">
    <location>
        <begin position="9"/>
        <end position="43"/>
    </location>
</feature>
<evidence type="ECO:0000313" key="3">
    <source>
        <dbReference type="Proteomes" id="UP000215224"/>
    </source>
</evidence>
<dbReference type="Proteomes" id="UP000215224">
    <property type="component" value="Chromosome"/>
</dbReference>
<dbReference type="KEGG" id="bcoh:BC6307_08895"/>
<evidence type="ECO:0008006" key="4">
    <source>
        <dbReference type="Google" id="ProtNLM"/>
    </source>
</evidence>